<dbReference type="AlphaFoldDB" id="A0ABD2IUT5"/>
<protein>
    <submittedName>
        <fullName evidence="1">Uncharacterized protein</fullName>
    </submittedName>
</protein>
<evidence type="ECO:0000313" key="2">
    <source>
        <dbReference type="Proteomes" id="UP001620645"/>
    </source>
</evidence>
<name>A0ABD2IUT5_HETSC</name>
<evidence type="ECO:0000313" key="1">
    <source>
        <dbReference type="EMBL" id="KAL3083724.1"/>
    </source>
</evidence>
<dbReference type="EMBL" id="JBICCN010000251">
    <property type="protein sequence ID" value="KAL3083724.1"/>
    <property type="molecule type" value="Genomic_DNA"/>
</dbReference>
<keyword evidence="2" id="KW-1185">Reference proteome</keyword>
<accession>A0ABD2IUT5</accession>
<proteinExistence type="predicted"/>
<sequence length="97" mass="11268">MNRRWICNDVWMDILPCFDRPQLGLKLALLSPRFNALYVNTIKFPSTAAATRRQTDRLPMLQTVSGVLLRSKMFYVPFLICKQPEPIVDEKSQQIGR</sequence>
<comment type="caution">
    <text evidence="1">The sequence shown here is derived from an EMBL/GenBank/DDBJ whole genome shotgun (WGS) entry which is preliminary data.</text>
</comment>
<gene>
    <name evidence="1" type="ORF">niasHS_008421</name>
</gene>
<organism evidence="1 2">
    <name type="scientific">Heterodera schachtii</name>
    <name type="common">Sugarbeet cyst nematode worm</name>
    <name type="synonym">Tylenchus schachtii</name>
    <dbReference type="NCBI Taxonomy" id="97005"/>
    <lineage>
        <taxon>Eukaryota</taxon>
        <taxon>Metazoa</taxon>
        <taxon>Ecdysozoa</taxon>
        <taxon>Nematoda</taxon>
        <taxon>Chromadorea</taxon>
        <taxon>Rhabditida</taxon>
        <taxon>Tylenchina</taxon>
        <taxon>Tylenchomorpha</taxon>
        <taxon>Tylenchoidea</taxon>
        <taxon>Heteroderidae</taxon>
        <taxon>Heteroderinae</taxon>
        <taxon>Heterodera</taxon>
    </lineage>
</organism>
<reference evidence="1 2" key="1">
    <citation type="submission" date="2024-10" db="EMBL/GenBank/DDBJ databases">
        <authorList>
            <person name="Kim D."/>
        </authorList>
    </citation>
    <scope>NUCLEOTIDE SEQUENCE [LARGE SCALE GENOMIC DNA]</scope>
    <source>
        <strain evidence="1">Taebaek</strain>
    </source>
</reference>
<dbReference type="Proteomes" id="UP001620645">
    <property type="component" value="Unassembled WGS sequence"/>
</dbReference>